<sequence>MEKLSITVPFIYRAEVVMPRRRKSQEVPVLDQVTVTIESLDSSELKQSFIVGQTEFLWYKNSNWIVYHETVIGQKPREVTIEELIDNTSHRTDYPYSCAGAAAPFHNVWQDVITENEALIANCNNWLKDVHQKKEDIDFRNWKFDNKNAVVELIHEIADDLIFVDGILHRKVGEPRYEVSITSKGNGLGSTNISVTTEYNINLSANAYFSANEFEEALKIAQKAADLRKDPEENRNFNPEQIKVLIPEAVMLTPEAFFNR</sequence>
<organism evidence="1 2">
    <name type="scientific">Vibrio parahaemolyticus</name>
    <dbReference type="NCBI Taxonomy" id="670"/>
    <lineage>
        <taxon>Bacteria</taxon>
        <taxon>Pseudomonadati</taxon>
        <taxon>Pseudomonadota</taxon>
        <taxon>Gammaproteobacteria</taxon>
        <taxon>Vibrionales</taxon>
        <taxon>Vibrionaceae</taxon>
        <taxon>Vibrio</taxon>
    </lineage>
</organism>
<dbReference type="EMBL" id="JAUHGG010000003">
    <property type="protein sequence ID" value="MDS1821185.1"/>
    <property type="molecule type" value="Genomic_DNA"/>
</dbReference>
<dbReference type="Proteomes" id="UP001253193">
    <property type="component" value="Unassembled WGS sequence"/>
</dbReference>
<proteinExistence type="predicted"/>
<gene>
    <name evidence="1" type="ORF">QX249_10975</name>
</gene>
<evidence type="ECO:0000313" key="2">
    <source>
        <dbReference type="Proteomes" id="UP001253193"/>
    </source>
</evidence>
<name>A0AAW8Q0J5_VIBPH</name>
<dbReference type="RefSeq" id="WP_311020048.1">
    <property type="nucleotide sequence ID" value="NZ_JAUHGG010000003.1"/>
</dbReference>
<dbReference type="AlphaFoldDB" id="A0AAW8Q0J5"/>
<comment type="caution">
    <text evidence="1">The sequence shown here is derived from an EMBL/GenBank/DDBJ whole genome shotgun (WGS) entry which is preliminary data.</text>
</comment>
<reference evidence="1" key="1">
    <citation type="submission" date="2023-06" db="EMBL/GenBank/DDBJ databases">
        <title>Genomic Diversity of Vibrio spp. and Metagenomic Analysis of Pathogens in Florida Gulf Coastal Waters Following Hurricane Ian.</title>
        <authorList>
            <person name="Brumfield K.D."/>
        </authorList>
    </citation>
    <scope>NUCLEOTIDE SEQUENCE</scope>
    <source>
        <strain evidence="1">WBS2B-138</strain>
    </source>
</reference>
<accession>A0AAW8Q0J5</accession>
<protein>
    <submittedName>
        <fullName evidence="1">Uncharacterized protein</fullName>
    </submittedName>
</protein>
<evidence type="ECO:0000313" key="1">
    <source>
        <dbReference type="EMBL" id="MDS1821185.1"/>
    </source>
</evidence>